<sequence length="128" mass="14205">MVVKLQSLQQGFENLCIIGNEGILDYVTHVGELVNQMRVFSDIVSEAMMVGKVLRSMGARYNHIVIVIEDSRDITKLTLDELTGSLSSYKACLISQSNQGDEKVLHVINELSLLKEVDRNPSRGRGKG</sequence>
<dbReference type="Pfam" id="PF14223">
    <property type="entry name" value="Retrotran_gag_2"/>
    <property type="match status" value="1"/>
</dbReference>
<protein>
    <submittedName>
        <fullName evidence="2">Uncharacterized protein LOC120250373</fullName>
    </submittedName>
</protein>
<gene>
    <name evidence="2" type="primary">LOC120250373</name>
</gene>
<dbReference type="GeneID" id="120250373"/>
<dbReference type="AlphaFoldDB" id="A0AB40AJL4"/>
<dbReference type="RefSeq" id="XP_039115117.1">
    <property type="nucleotide sequence ID" value="XM_039259183.1"/>
</dbReference>
<proteinExistence type="predicted"/>
<organism evidence="1 2">
    <name type="scientific">Dioscorea cayennensis subsp. rotundata</name>
    <name type="common">White Guinea yam</name>
    <name type="synonym">Dioscorea rotundata</name>
    <dbReference type="NCBI Taxonomy" id="55577"/>
    <lineage>
        <taxon>Eukaryota</taxon>
        <taxon>Viridiplantae</taxon>
        <taxon>Streptophyta</taxon>
        <taxon>Embryophyta</taxon>
        <taxon>Tracheophyta</taxon>
        <taxon>Spermatophyta</taxon>
        <taxon>Magnoliopsida</taxon>
        <taxon>Liliopsida</taxon>
        <taxon>Dioscoreales</taxon>
        <taxon>Dioscoreaceae</taxon>
        <taxon>Dioscorea</taxon>
    </lineage>
</organism>
<keyword evidence="1" id="KW-1185">Reference proteome</keyword>
<dbReference type="Proteomes" id="UP001515500">
    <property type="component" value="Chromosome 3"/>
</dbReference>
<reference evidence="2" key="1">
    <citation type="submission" date="2025-08" db="UniProtKB">
        <authorList>
            <consortium name="RefSeq"/>
        </authorList>
    </citation>
    <scope>IDENTIFICATION</scope>
</reference>
<name>A0AB40AJL4_DIOCR</name>
<evidence type="ECO:0000313" key="1">
    <source>
        <dbReference type="Proteomes" id="UP001515500"/>
    </source>
</evidence>
<accession>A0AB40AJL4</accession>
<evidence type="ECO:0000313" key="2">
    <source>
        <dbReference type="RefSeq" id="XP_039115117.1"/>
    </source>
</evidence>